<gene>
    <name evidence="1" type="primary">X975_07384</name>
    <name evidence="1" type="ORF">TNCV_5004781</name>
</gene>
<dbReference type="AlphaFoldDB" id="A0A8X6RG92"/>
<dbReference type="EMBL" id="BMAU01021139">
    <property type="protein sequence ID" value="GFX92014.1"/>
    <property type="molecule type" value="Genomic_DNA"/>
</dbReference>
<dbReference type="PANTHER" id="PTHR45913">
    <property type="entry name" value="EPM2A-INTERACTING PROTEIN 1"/>
    <property type="match status" value="1"/>
</dbReference>
<dbReference type="Proteomes" id="UP000887159">
    <property type="component" value="Unassembled WGS sequence"/>
</dbReference>
<dbReference type="PANTHER" id="PTHR45913:SF19">
    <property type="entry name" value="LOW QUALITY PROTEIN: ZINC FINGER BED DOMAIN-CONTAINING PROTEIN 5-LIKE"/>
    <property type="match status" value="1"/>
</dbReference>
<evidence type="ECO:0000313" key="2">
    <source>
        <dbReference type="Proteomes" id="UP000887159"/>
    </source>
</evidence>
<protein>
    <submittedName>
        <fullName evidence="1">SCAN domain-containing protein 3</fullName>
    </submittedName>
</protein>
<organism evidence="1 2">
    <name type="scientific">Trichonephila clavipes</name>
    <name type="common">Golden silk orbweaver</name>
    <name type="synonym">Nephila clavipes</name>
    <dbReference type="NCBI Taxonomy" id="2585209"/>
    <lineage>
        <taxon>Eukaryota</taxon>
        <taxon>Metazoa</taxon>
        <taxon>Ecdysozoa</taxon>
        <taxon>Arthropoda</taxon>
        <taxon>Chelicerata</taxon>
        <taxon>Arachnida</taxon>
        <taxon>Araneae</taxon>
        <taxon>Araneomorphae</taxon>
        <taxon>Entelegynae</taxon>
        <taxon>Araneoidea</taxon>
        <taxon>Nephilidae</taxon>
        <taxon>Trichonephila</taxon>
    </lineage>
</organism>
<proteinExistence type="predicted"/>
<accession>A0A8X6RG92</accession>
<name>A0A8X6RG92_TRICX</name>
<comment type="caution">
    <text evidence="1">The sequence shown here is derived from an EMBL/GenBank/DDBJ whole genome shotgun (WGS) entry which is preliminary data.</text>
</comment>
<reference evidence="1" key="1">
    <citation type="submission" date="2020-08" db="EMBL/GenBank/DDBJ databases">
        <title>Multicomponent nature underlies the extraordinary mechanical properties of spider dragline silk.</title>
        <authorList>
            <person name="Kono N."/>
            <person name="Nakamura H."/>
            <person name="Mori M."/>
            <person name="Yoshida Y."/>
            <person name="Ohtoshi R."/>
            <person name="Malay A.D."/>
            <person name="Moran D.A.P."/>
            <person name="Tomita M."/>
            <person name="Numata K."/>
            <person name="Arakawa K."/>
        </authorList>
    </citation>
    <scope>NUCLEOTIDE SEQUENCE</scope>
</reference>
<evidence type="ECO:0000313" key="1">
    <source>
        <dbReference type="EMBL" id="GFX92014.1"/>
    </source>
</evidence>
<sequence length="93" mass="10482">MSHTIAAIEIVEAMFGENFSKELQSIPLSNDTVSRPIYDIAEDVEQQLFAMYIWTHCMIHKEALASKEMSPGLNIVLTTVVTVVNCIKMRPLK</sequence>
<keyword evidence="2" id="KW-1185">Reference proteome</keyword>